<protein>
    <submittedName>
        <fullName evidence="1">Uncharacterized protein</fullName>
    </submittedName>
</protein>
<evidence type="ECO:0000313" key="2">
    <source>
        <dbReference type="Proteomes" id="UP000828390"/>
    </source>
</evidence>
<keyword evidence="2" id="KW-1185">Reference proteome</keyword>
<organism evidence="1 2">
    <name type="scientific">Dreissena polymorpha</name>
    <name type="common">Zebra mussel</name>
    <name type="synonym">Mytilus polymorpha</name>
    <dbReference type="NCBI Taxonomy" id="45954"/>
    <lineage>
        <taxon>Eukaryota</taxon>
        <taxon>Metazoa</taxon>
        <taxon>Spiralia</taxon>
        <taxon>Lophotrochozoa</taxon>
        <taxon>Mollusca</taxon>
        <taxon>Bivalvia</taxon>
        <taxon>Autobranchia</taxon>
        <taxon>Heteroconchia</taxon>
        <taxon>Euheterodonta</taxon>
        <taxon>Imparidentia</taxon>
        <taxon>Neoheterodontei</taxon>
        <taxon>Myida</taxon>
        <taxon>Dreissenoidea</taxon>
        <taxon>Dreissenidae</taxon>
        <taxon>Dreissena</taxon>
    </lineage>
</organism>
<evidence type="ECO:0000313" key="1">
    <source>
        <dbReference type="EMBL" id="KAH3769707.1"/>
    </source>
</evidence>
<reference evidence="1" key="1">
    <citation type="journal article" date="2019" name="bioRxiv">
        <title>The Genome of the Zebra Mussel, Dreissena polymorpha: A Resource for Invasive Species Research.</title>
        <authorList>
            <person name="McCartney M.A."/>
            <person name="Auch B."/>
            <person name="Kono T."/>
            <person name="Mallez S."/>
            <person name="Zhang Y."/>
            <person name="Obille A."/>
            <person name="Becker A."/>
            <person name="Abrahante J.E."/>
            <person name="Garbe J."/>
            <person name="Badalamenti J.P."/>
            <person name="Herman A."/>
            <person name="Mangelson H."/>
            <person name="Liachko I."/>
            <person name="Sullivan S."/>
            <person name="Sone E.D."/>
            <person name="Koren S."/>
            <person name="Silverstein K.A.T."/>
            <person name="Beckman K.B."/>
            <person name="Gohl D.M."/>
        </authorList>
    </citation>
    <scope>NUCLEOTIDE SEQUENCE</scope>
    <source>
        <strain evidence="1">Duluth1</strain>
        <tissue evidence="1">Whole animal</tissue>
    </source>
</reference>
<gene>
    <name evidence="1" type="ORF">DPMN_170982</name>
</gene>
<dbReference type="Proteomes" id="UP000828390">
    <property type="component" value="Unassembled WGS sequence"/>
</dbReference>
<sequence>MEDIQRLKLQYVAVMANQEVVQQQRNIHRFLRGRLTWRRGARARNIWRRPWLHLKRRRQFGIYDQLMVELRSEDPETFKKFLRMPTEMYDTTLGRFVVAS</sequence>
<dbReference type="AlphaFoldDB" id="A0A9D4DX81"/>
<comment type="caution">
    <text evidence="1">The sequence shown here is derived from an EMBL/GenBank/DDBJ whole genome shotgun (WGS) entry which is preliminary data.</text>
</comment>
<reference evidence="1" key="2">
    <citation type="submission" date="2020-11" db="EMBL/GenBank/DDBJ databases">
        <authorList>
            <person name="McCartney M.A."/>
            <person name="Auch B."/>
            <person name="Kono T."/>
            <person name="Mallez S."/>
            <person name="Becker A."/>
            <person name="Gohl D.M."/>
            <person name="Silverstein K.A.T."/>
            <person name="Koren S."/>
            <person name="Bechman K.B."/>
            <person name="Herman A."/>
            <person name="Abrahante J.E."/>
            <person name="Garbe J."/>
        </authorList>
    </citation>
    <scope>NUCLEOTIDE SEQUENCE</scope>
    <source>
        <strain evidence="1">Duluth1</strain>
        <tissue evidence="1">Whole animal</tissue>
    </source>
</reference>
<accession>A0A9D4DX81</accession>
<dbReference type="EMBL" id="JAIWYP010000009">
    <property type="protein sequence ID" value="KAH3769707.1"/>
    <property type="molecule type" value="Genomic_DNA"/>
</dbReference>
<proteinExistence type="predicted"/>
<name>A0A9D4DX81_DREPO</name>